<dbReference type="Proteomes" id="UP001239445">
    <property type="component" value="Unassembled WGS sequence"/>
</dbReference>
<sequence length="588" mass="65522">MDILIIGAGPSGLCAAKTFLQHDAAAKIRIVDSRASLGGVWSQEQIYPTLKTNNVFSMIDFSDFPMDSARFGIGPGEHVTGETMNAYLRAYADHFHLTDKLRLNTRVVEIRRQSESGGKWEVVVDKGEVLSCDKLVVATGVLSSPHLPEIQGSEEFHAPLIHSSSLGREANHILHDPGIKSVAVLGGSKSSYDAVHLATSTGHTVEWIIRKSGRGPVWVFPAFTMMGPFRALREGLVTRRFISFMSPWSFPDYSGFAWLRKLLHSSPIGRAITQAFWGKLRAETLHDCRYQEDKLFGDLEPEQNPFWYGTSSGVLNYDADILALIKSGQVRVHRSDVSHLSHHAVHLKEPDRSIPVDAFIACTGYSAKPSLNFSPSTIHSELGVPTTSLTKTQIEFWSRLEGAADATIGTEFPRLLGGPFYSPTSTTPQSFNPGSTSEAEAPYSPWRLYRGIAPPGLTARGDNSLVFLNMFSGVANTPRIELQCLWTLAYFCDDIPSVRRDREENKVWSETALLARYARHRSPYGHGRFYPDLVVDQLPYWDLLLHDLGLETRRKGGGWRELFETYGHADYKGVVDEWVNRRKLAGSK</sequence>
<dbReference type="AlphaFoldDB" id="A0AAJ0F7C8"/>
<evidence type="ECO:0000256" key="2">
    <source>
        <dbReference type="ARBA" id="ARBA00022827"/>
    </source>
</evidence>
<comment type="caution">
    <text evidence="4">The sequence shown here is derived from an EMBL/GenBank/DDBJ whole genome shotgun (WGS) entry which is preliminary data.</text>
</comment>
<keyword evidence="1" id="KW-0285">Flavoprotein</keyword>
<dbReference type="Gene3D" id="3.50.50.60">
    <property type="entry name" value="FAD/NAD(P)-binding domain"/>
    <property type="match status" value="1"/>
</dbReference>
<evidence type="ECO:0000313" key="4">
    <source>
        <dbReference type="EMBL" id="KAK1751019.1"/>
    </source>
</evidence>
<dbReference type="PANTHER" id="PTHR23023">
    <property type="entry name" value="DIMETHYLANILINE MONOOXYGENASE"/>
    <property type="match status" value="1"/>
</dbReference>
<dbReference type="GO" id="GO:0004497">
    <property type="term" value="F:monooxygenase activity"/>
    <property type="evidence" value="ECO:0007669"/>
    <property type="project" value="UniProtKB-KW"/>
</dbReference>
<dbReference type="InterPro" id="IPR036188">
    <property type="entry name" value="FAD/NAD-bd_sf"/>
</dbReference>
<keyword evidence="3" id="KW-0560">Oxidoreductase</keyword>
<evidence type="ECO:0000256" key="3">
    <source>
        <dbReference type="ARBA" id="ARBA00023002"/>
    </source>
</evidence>
<proteinExistence type="predicted"/>
<accession>A0AAJ0F7C8</accession>
<protein>
    <submittedName>
        <fullName evidence="4">Dimethylaniline monooxygenase</fullName>
    </submittedName>
</protein>
<keyword evidence="5" id="KW-1185">Reference proteome</keyword>
<name>A0AAJ0F7C8_9PEZI</name>
<keyword evidence="2" id="KW-0274">FAD</keyword>
<evidence type="ECO:0000313" key="5">
    <source>
        <dbReference type="Proteomes" id="UP001239445"/>
    </source>
</evidence>
<dbReference type="GO" id="GO:0050661">
    <property type="term" value="F:NADP binding"/>
    <property type="evidence" value="ECO:0007669"/>
    <property type="project" value="InterPro"/>
</dbReference>
<reference evidence="4" key="1">
    <citation type="submission" date="2023-06" db="EMBL/GenBank/DDBJ databases">
        <title>Genome-scale phylogeny and comparative genomics of the fungal order Sordariales.</title>
        <authorList>
            <consortium name="Lawrence Berkeley National Laboratory"/>
            <person name="Hensen N."/>
            <person name="Bonometti L."/>
            <person name="Westerberg I."/>
            <person name="Brannstrom I.O."/>
            <person name="Guillou S."/>
            <person name="Cros-Aarteil S."/>
            <person name="Calhoun S."/>
            <person name="Haridas S."/>
            <person name="Kuo A."/>
            <person name="Mondo S."/>
            <person name="Pangilinan J."/>
            <person name="Riley R."/>
            <person name="Labutti K."/>
            <person name="Andreopoulos B."/>
            <person name="Lipzen A."/>
            <person name="Chen C."/>
            <person name="Yanf M."/>
            <person name="Daum C."/>
            <person name="Ng V."/>
            <person name="Clum A."/>
            <person name="Steindorff A."/>
            <person name="Ohm R."/>
            <person name="Martin F."/>
            <person name="Silar P."/>
            <person name="Natvig D."/>
            <person name="Lalanne C."/>
            <person name="Gautier V."/>
            <person name="Ament-Velasquez S.L."/>
            <person name="Kruys A."/>
            <person name="Hutchinson M.I."/>
            <person name="Powell A.J."/>
            <person name="Barry K."/>
            <person name="Miller A.N."/>
            <person name="Grigoriev I.V."/>
            <person name="Debuchy R."/>
            <person name="Gladieux P."/>
            <person name="Thoren M.H."/>
            <person name="Johannesson H."/>
        </authorList>
    </citation>
    <scope>NUCLEOTIDE SEQUENCE</scope>
    <source>
        <strain evidence="4">PSN4</strain>
    </source>
</reference>
<keyword evidence="4" id="KW-0503">Monooxygenase</keyword>
<dbReference type="InterPro" id="IPR050346">
    <property type="entry name" value="FMO-like"/>
</dbReference>
<dbReference type="InterPro" id="IPR000960">
    <property type="entry name" value="Flavin_mOase"/>
</dbReference>
<gene>
    <name evidence="4" type="ORF">QBC47DRAFT_392092</name>
</gene>
<dbReference type="Pfam" id="PF13738">
    <property type="entry name" value="Pyr_redox_3"/>
    <property type="match status" value="1"/>
</dbReference>
<dbReference type="PRINTS" id="PR00370">
    <property type="entry name" value="FMOXYGENASE"/>
</dbReference>
<dbReference type="EMBL" id="MU839843">
    <property type="protein sequence ID" value="KAK1751019.1"/>
    <property type="molecule type" value="Genomic_DNA"/>
</dbReference>
<dbReference type="SUPFAM" id="SSF51905">
    <property type="entry name" value="FAD/NAD(P)-binding domain"/>
    <property type="match status" value="2"/>
</dbReference>
<organism evidence="4 5">
    <name type="scientific">Echria macrotheca</name>
    <dbReference type="NCBI Taxonomy" id="438768"/>
    <lineage>
        <taxon>Eukaryota</taxon>
        <taxon>Fungi</taxon>
        <taxon>Dikarya</taxon>
        <taxon>Ascomycota</taxon>
        <taxon>Pezizomycotina</taxon>
        <taxon>Sordariomycetes</taxon>
        <taxon>Sordariomycetidae</taxon>
        <taxon>Sordariales</taxon>
        <taxon>Schizotheciaceae</taxon>
        <taxon>Echria</taxon>
    </lineage>
</organism>
<dbReference type="GO" id="GO:0050660">
    <property type="term" value="F:flavin adenine dinucleotide binding"/>
    <property type="evidence" value="ECO:0007669"/>
    <property type="project" value="InterPro"/>
</dbReference>
<evidence type="ECO:0000256" key="1">
    <source>
        <dbReference type="ARBA" id="ARBA00022630"/>
    </source>
</evidence>